<evidence type="ECO:0000313" key="2">
    <source>
        <dbReference type="Proteomes" id="UP000274391"/>
    </source>
</evidence>
<sequence length="147" mass="15858">MTELVSGNNAGVTMLPAAPHVAPSLTGLSRIELEVMRLDGEVQRHGICGFEFYLPIGEAATAVDRAASLHSIAVHPRVVIGPTARWVHEGGPTPTEVHLGRRSNRLIADAPSNVQWHYRALAPDDVVELGGVLVERLEHPAELRGTR</sequence>
<dbReference type="OrthoDB" id="5118752at2"/>
<dbReference type="RefSeq" id="WP_124971251.1">
    <property type="nucleotide sequence ID" value="NZ_RQVS01000005.1"/>
</dbReference>
<proteinExistence type="predicted"/>
<keyword evidence="2" id="KW-1185">Reference proteome</keyword>
<dbReference type="EMBL" id="RQVS01000005">
    <property type="protein sequence ID" value="RRJ87304.1"/>
    <property type="molecule type" value="Genomic_DNA"/>
</dbReference>
<protein>
    <submittedName>
        <fullName evidence="1">Uncharacterized protein</fullName>
    </submittedName>
</protein>
<comment type="caution">
    <text evidence="1">The sequence shown here is derived from an EMBL/GenBank/DDBJ whole genome shotgun (WGS) entry which is preliminary data.</text>
</comment>
<name>A0A3P3VXU6_9MICO</name>
<dbReference type="AlphaFoldDB" id="A0A3P3VXU6"/>
<organism evidence="1 2">
    <name type="scientific">Gulosibacter macacae</name>
    <dbReference type="NCBI Taxonomy" id="2488791"/>
    <lineage>
        <taxon>Bacteria</taxon>
        <taxon>Bacillati</taxon>
        <taxon>Actinomycetota</taxon>
        <taxon>Actinomycetes</taxon>
        <taxon>Micrococcales</taxon>
        <taxon>Microbacteriaceae</taxon>
        <taxon>Gulosibacter</taxon>
    </lineage>
</organism>
<gene>
    <name evidence="1" type="ORF">EG850_05725</name>
</gene>
<reference evidence="1 2" key="1">
    <citation type="submission" date="2018-11" db="EMBL/GenBank/DDBJ databases">
        <title>YIM 102482-1 draft genome.</title>
        <authorList>
            <person name="Li G."/>
            <person name="Jiang Y."/>
        </authorList>
    </citation>
    <scope>NUCLEOTIDE SEQUENCE [LARGE SCALE GENOMIC DNA]</scope>
    <source>
        <strain evidence="1 2">YIM 102482-1</strain>
    </source>
</reference>
<dbReference type="Proteomes" id="UP000274391">
    <property type="component" value="Unassembled WGS sequence"/>
</dbReference>
<accession>A0A3P3VXU6</accession>
<evidence type="ECO:0000313" key="1">
    <source>
        <dbReference type="EMBL" id="RRJ87304.1"/>
    </source>
</evidence>